<evidence type="ECO:0000313" key="1">
    <source>
        <dbReference type="EMBL" id="MBJ6363082.1"/>
    </source>
</evidence>
<gene>
    <name evidence="1" type="ORF">JFN88_17915</name>
</gene>
<accession>A0A934J9U4</accession>
<dbReference type="AlphaFoldDB" id="A0A934J9U4"/>
<organism evidence="1 2">
    <name type="scientific">Paenibacillus roseus</name>
    <dbReference type="NCBI Taxonomy" id="2798579"/>
    <lineage>
        <taxon>Bacteria</taxon>
        <taxon>Bacillati</taxon>
        <taxon>Bacillota</taxon>
        <taxon>Bacilli</taxon>
        <taxon>Bacillales</taxon>
        <taxon>Paenibacillaceae</taxon>
        <taxon>Paenibacillus</taxon>
    </lineage>
</organism>
<comment type="caution">
    <text evidence="1">The sequence shown here is derived from an EMBL/GenBank/DDBJ whole genome shotgun (WGS) entry which is preliminary data.</text>
</comment>
<dbReference type="RefSeq" id="WP_199020664.1">
    <property type="nucleotide sequence ID" value="NZ_JAELUP010000103.1"/>
</dbReference>
<keyword evidence="2" id="KW-1185">Reference proteome</keyword>
<name>A0A934J9U4_9BACL</name>
<dbReference type="Proteomes" id="UP000640274">
    <property type="component" value="Unassembled WGS sequence"/>
</dbReference>
<reference evidence="1" key="1">
    <citation type="submission" date="2020-12" db="EMBL/GenBank/DDBJ databases">
        <authorList>
            <person name="Huq M.A."/>
        </authorList>
    </citation>
    <scope>NUCLEOTIDE SEQUENCE</scope>
    <source>
        <strain evidence="1">MAHUQ-46</strain>
    </source>
</reference>
<proteinExistence type="predicted"/>
<dbReference type="EMBL" id="JAELUP010000103">
    <property type="protein sequence ID" value="MBJ6363082.1"/>
    <property type="molecule type" value="Genomic_DNA"/>
</dbReference>
<sequence>MKKKHSFKWAIIGAAIAIVLVFGIETASTGIENVYGPVKQPSASSVAGLVPESRYQQDAAPVSRQPIYGPYVQQETSNAGRYAPIQERMPGIYGEYREPAVNRVADQTAGVLQSLSSSGIRFVVSLFDSITN</sequence>
<evidence type="ECO:0000313" key="2">
    <source>
        <dbReference type="Proteomes" id="UP000640274"/>
    </source>
</evidence>
<protein>
    <submittedName>
        <fullName evidence="1">Uncharacterized protein</fullName>
    </submittedName>
</protein>